<reference evidence="2" key="1">
    <citation type="journal article" date="2014" name="Front. Microbiol.">
        <title>High frequency of phylogenetically diverse reductive dehalogenase-homologous genes in deep subseafloor sedimentary metagenomes.</title>
        <authorList>
            <person name="Kawai M."/>
            <person name="Futagami T."/>
            <person name="Toyoda A."/>
            <person name="Takaki Y."/>
            <person name="Nishi S."/>
            <person name="Hori S."/>
            <person name="Arai W."/>
            <person name="Tsubouchi T."/>
            <person name="Morono Y."/>
            <person name="Uchiyama I."/>
            <person name="Ito T."/>
            <person name="Fujiyama A."/>
            <person name="Inagaki F."/>
            <person name="Takami H."/>
        </authorList>
    </citation>
    <scope>NUCLEOTIDE SEQUENCE</scope>
    <source>
        <strain evidence="2">Expedition CK06-06</strain>
    </source>
</reference>
<evidence type="ECO:0000313" key="2">
    <source>
        <dbReference type="EMBL" id="GAH97637.1"/>
    </source>
</evidence>
<gene>
    <name evidence="2" type="ORF">S03H2_73142</name>
</gene>
<feature type="non-terminal residue" evidence="2">
    <location>
        <position position="31"/>
    </location>
</feature>
<protein>
    <submittedName>
        <fullName evidence="2">Uncharacterized protein</fullName>
    </submittedName>
</protein>
<comment type="caution">
    <text evidence="2">The sequence shown here is derived from an EMBL/GenBank/DDBJ whole genome shotgun (WGS) entry which is preliminary data.</text>
</comment>
<feature type="compositionally biased region" description="Gly residues" evidence="1">
    <location>
        <begin position="1"/>
        <end position="14"/>
    </location>
</feature>
<organism evidence="2">
    <name type="scientific">marine sediment metagenome</name>
    <dbReference type="NCBI Taxonomy" id="412755"/>
    <lineage>
        <taxon>unclassified sequences</taxon>
        <taxon>metagenomes</taxon>
        <taxon>ecological metagenomes</taxon>
    </lineage>
</organism>
<sequence length="31" mass="2498">GGAQGAAGGFGAAGGDASSGAVNAAPALAPV</sequence>
<feature type="region of interest" description="Disordered" evidence="1">
    <location>
        <begin position="1"/>
        <end position="31"/>
    </location>
</feature>
<accession>X1JU88</accession>
<feature type="non-terminal residue" evidence="2">
    <location>
        <position position="1"/>
    </location>
</feature>
<feature type="compositionally biased region" description="Low complexity" evidence="1">
    <location>
        <begin position="15"/>
        <end position="25"/>
    </location>
</feature>
<proteinExistence type="predicted"/>
<name>X1JU88_9ZZZZ</name>
<dbReference type="AlphaFoldDB" id="X1JU88"/>
<evidence type="ECO:0000256" key="1">
    <source>
        <dbReference type="SAM" id="MobiDB-lite"/>
    </source>
</evidence>
<dbReference type="EMBL" id="BARU01049964">
    <property type="protein sequence ID" value="GAH97637.1"/>
    <property type="molecule type" value="Genomic_DNA"/>
</dbReference>